<keyword evidence="2" id="KW-0238">DNA-binding</keyword>
<dbReference type="InterPro" id="IPR052158">
    <property type="entry name" value="INH-QAR"/>
</dbReference>
<dbReference type="Pfam" id="PF01965">
    <property type="entry name" value="DJ-1_PfpI"/>
    <property type="match status" value="1"/>
</dbReference>
<evidence type="ECO:0000313" key="5">
    <source>
        <dbReference type="EMBL" id="GAA2172120.1"/>
    </source>
</evidence>
<dbReference type="SUPFAM" id="SSF52317">
    <property type="entry name" value="Class I glutamine amidotransferase-like"/>
    <property type="match status" value="1"/>
</dbReference>
<dbReference type="PANTHER" id="PTHR43130">
    <property type="entry name" value="ARAC-FAMILY TRANSCRIPTIONAL REGULATOR"/>
    <property type="match status" value="1"/>
</dbReference>
<protein>
    <submittedName>
        <fullName evidence="5">Helix-turn-helix domain-containing protein</fullName>
    </submittedName>
</protein>
<evidence type="ECO:0000256" key="2">
    <source>
        <dbReference type="ARBA" id="ARBA00023125"/>
    </source>
</evidence>
<evidence type="ECO:0000256" key="1">
    <source>
        <dbReference type="ARBA" id="ARBA00023015"/>
    </source>
</evidence>
<feature type="domain" description="HTH araC/xylS-type" evidence="4">
    <location>
        <begin position="213"/>
        <end position="311"/>
    </location>
</feature>
<organism evidence="5 6">
    <name type="scientific">Agrococcus versicolor</name>
    <dbReference type="NCBI Taxonomy" id="501482"/>
    <lineage>
        <taxon>Bacteria</taxon>
        <taxon>Bacillati</taxon>
        <taxon>Actinomycetota</taxon>
        <taxon>Actinomycetes</taxon>
        <taxon>Micrococcales</taxon>
        <taxon>Microbacteriaceae</taxon>
        <taxon>Agrococcus</taxon>
    </lineage>
</organism>
<accession>A0ABN3ALN1</accession>
<dbReference type="PROSITE" id="PS01124">
    <property type="entry name" value="HTH_ARAC_FAMILY_2"/>
    <property type="match status" value="1"/>
</dbReference>
<comment type="caution">
    <text evidence="5">The sequence shown here is derived from an EMBL/GenBank/DDBJ whole genome shotgun (WGS) entry which is preliminary data.</text>
</comment>
<dbReference type="Gene3D" id="1.10.10.60">
    <property type="entry name" value="Homeodomain-like"/>
    <property type="match status" value="1"/>
</dbReference>
<dbReference type="SUPFAM" id="SSF46689">
    <property type="entry name" value="Homeodomain-like"/>
    <property type="match status" value="2"/>
</dbReference>
<name>A0ABN3ALN1_9MICO</name>
<dbReference type="InterPro" id="IPR002818">
    <property type="entry name" value="DJ-1/PfpI"/>
</dbReference>
<sequence>MRIAIYAFDGITTFHLAVPQMVFDEVARLGLADWSTTLFSDRAGSVRTDEGYAIGRVAGLAAAADADLVVVPSWAVDGPPPGPGLRRALLAARARGATLAGLCLGAIAIADLGVLQGRRAVTHWLAADALGERHPLVEVDPSALYVDHGDVLTSAGTASGLDACLHVVRTRLGAEAANRVARSLVVAPHREGGQAQFVERPMAPERPTTDPVAVASAWALEHLADDLSVERLAAAAHMSRRTFVRAFRVATGGTPAAWVRSRRLDEARRLLETTDLPIDEIAASCGFGSPVTLRQRFVAAFGSTPSSYRRRFDARSPAA</sequence>
<evidence type="ECO:0000259" key="4">
    <source>
        <dbReference type="PROSITE" id="PS01124"/>
    </source>
</evidence>
<keyword evidence="3" id="KW-0804">Transcription</keyword>
<dbReference type="PROSITE" id="PS00041">
    <property type="entry name" value="HTH_ARAC_FAMILY_1"/>
    <property type="match status" value="1"/>
</dbReference>
<dbReference type="PANTHER" id="PTHR43130:SF3">
    <property type="entry name" value="HTH-TYPE TRANSCRIPTIONAL REGULATOR RV1931C"/>
    <property type="match status" value="1"/>
</dbReference>
<evidence type="ECO:0000313" key="6">
    <source>
        <dbReference type="Proteomes" id="UP001501599"/>
    </source>
</evidence>
<reference evidence="5 6" key="1">
    <citation type="journal article" date="2019" name="Int. J. Syst. Evol. Microbiol.">
        <title>The Global Catalogue of Microorganisms (GCM) 10K type strain sequencing project: providing services to taxonomists for standard genome sequencing and annotation.</title>
        <authorList>
            <consortium name="The Broad Institute Genomics Platform"/>
            <consortium name="The Broad Institute Genome Sequencing Center for Infectious Disease"/>
            <person name="Wu L."/>
            <person name="Ma J."/>
        </authorList>
    </citation>
    <scope>NUCLEOTIDE SEQUENCE [LARGE SCALE GENOMIC DNA]</scope>
    <source>
        <strain evidence="5 6">JCM 16026</strain>
    </source>
</reference>
<proteinExistence type="predicted"/>
<dbReference type="InterPro" id="IPR018062">
    <property type="entry name" value="HTH_AraC-typ_CS"/>
</dbReference>
<dbReference type="EMBL" id="BAAAQT010000005">
    <property type="protein sequence ID" value="GAA2172120.1"/>
    <property type="molecule type" value="Genomic_DNA"/>
</dbReference>
<evidence type="ECO:0000256" key="3">
    <source>
        <dbReference type="ARBA" id="ARBA00023163"/>
    </source>
</evidence>
<dbReference type="RefSeq" id="WP_344340782.1">
    <property type="nucleotide sequence ID" value="NZ_BAAAQT010000005.1"/>
</dbReference>
<dbReference type="Proteomes" id="UP001501599">
    <property type="component" value="Unassembled WGS sequence"/>
</dbReference>
<keyword evidence="1" id="KW-0805">Transcription regulation</keyword>
<dbReference type="SMART" id="SM00342">
    <property type="entry name" value="HTH_ARAC"/>
    <property type="match status" value="1"/>
</dbReference>
<keyword evidence="6" id="KW-1185">Reference proteome</keyword>
<gene>
    <name evidence="5" type="ORF">GCM10009846_08800</name>
</gene>
<dbReference type="InterPro" id="IPR009057">
    <property type="entry name" value="Homeodomain-like_sf"/>
</dbReference>
<dbReference type="InterPro" id="IPR029062">
    <property type="entry name" value="Class_I_gatase-like"/>
</dbReference>
<dbReference type="Gene3D" id="3.40.50.880">
    <property type="match status" value="1"/>
</dbReference>
<dbReference type="InterPro" id="IPR018060">
    <property type="entry name" value="HTH_AraC"/>
</dbReference>
<dbReference type="Pfam" id="PF12833">
    <property type="entry name" value="HTH_18"/>
    <property type="match status" value="1"/>
</dbReference>